<protein>
    <submittedName>
        <fullName evidence="1">Uncharacterized protein</fullName>
    </submittedName>
</protein>
<comment type="caution">
    <text evidence="1">The sequence shown here is derived from an EMBL/GenBank/DDBJ whole genome shotgun (WGS) entry which is preliminary data.</text>
</comment>
<sequence length="21" mass="2382">MSTTKSDFYRVEHNIARVVAG</sequence>
<proteinExistence type="predicted"/>
<gene>
    <name evidence="1" type="ORF">CY0110_18107</name>
</gene>
<evidence type="ECO:0000313" key="1">
    <source>
        <dbReference type="EMBL" id="EAZ93735.1"/>
    </source>
</evidence>
<keyword evidence="2" id="KW-1185">Reference proteome</keyword>
<reference evidence="1 2" key="1">
    <citation type="submission" date="2007-03" db="EMBL/GenBank/DDBJ databases">
        <authorList>
            <person name="Stal L."/>
            <person name="Ferriera S."/>
            <person name="Johnson J."/>
            <person name="Kravitz S."/>
            <person name="Beeson K."/>
            <person name="Sutton G."/>
            <person name="Rogers Y.-H."/>
            <person name="Friedman R."/>
            <person name="Frazier M."/>
            <person name="Venter J.C."/>
        </authorList>
    </citation>
    <scope>NUCLEOTIDE SEQUENCE [LARGE SCALE GENOMIC DNA]</scope>
    <source>
        <strain evidence="1 2">CCY0110</strain>
    </source>
</reference>
<dbReference type="EMBL" id="AAXW01000002">
    <property type="protein sequence ID" value="EAZ93735.1"/>
    <property type="molecule type" value="Genomic_DNA"/>
</dbReference>
<organism evidence="1 2">
    <name type="scientific">Crocosphaera chwakensis CCY0110</name>
    <dbReference type="NCBI Taxonomy" id="391612"/>
    <lineage>
        <taxon>Bacteria</taxon>
        <taxon>Bacillati</taxon>
        <taxon>Cyanobacteriota</taxon>
        <taxon>Cyanophyceae</taxon>
        <taxon>Oscillatoriophycideae</taxon>
        <taxon>Chroococcales</taxon>
        <taxon>Aphanothecaceae</taxon>
        <taxon>Crocosphaera</taxon>
        <taxon>Crocosphaera chwakensis</taxon>
    </lineage>
</organism>
<name>A3IIV3_9CHRO</name>
<dbReference type="Proteomes" id="UP000003781">
    <property type="component" value="Unassembled WGS sequence"/>
</dbReference>
<accession>A3IIV3</accession>
<evidence type="ECO:0000313" key="2">
    <source>
        <dbReference type="Proteomes" id="UP000003781"/>
    </source>
</evidence>
<dbReference type="AlphaFoldDB" id="A3IIV3"/>